<proteinExistence type="inferred from homology"/>
<dbReference type="AlphaFoldDB" id="A0A917AT85"/>
<feature type="transmembrane region" description="Helical" evidence="12">
    <location>
        <begin position="202"/>
        <end position="221"/>
    </location>
</feature>
<evidence type="ECO:0000256" key="3">
    <source>
        <dbReference type="ARBA" id="ARBA00022448"/>
    </source>
</evidence>
<keyword evidence="7" id="KW-0479">Metal-binding</keyword>
<evidence type="ECO:0000256" key="7">
    <source>
        <dbReference type="ARBA" id="ARBA00022723"/>
    </source>
</evidence>
<dbReference type="PANTHER" id="PTHR43141:SF5">
    <property type="entry name" value="CYTOCHROME BD-I UBIQUINOL OXIDASE SUBUNIT 2"/>
    <property type="match status" value="1"/>
</dbReference>
<evidence type="ECO:0000256" key="2">
    <source>
        <dbReference type="ARBA" id="ARBA00007543"/>
    </source>
</evidence>
<dbReference type="PANTHER" id="PTHR43141">
    <property type="entry name" value="CYTOCHROME BD2 SUBUNIT II"/>
    <property type="match status" value="1"/>
</dbReference>
<evidence type="ECO:0000256" key="6">
    <source>
        <dbReference type="ARBA" id="ARBA00022692"/>
    </source>
</evidence>
<dbReference type="EMBL" id="BMFK01000001">
    <property type="protein sequence ID" value="GGE73621.1"/>
    <property type="molecule type" value="Genomic_DNA"/>
</dbReference>
<dbReference type="GO" id="GO:0019646">
    <property type="term" value="P:aerobic electron transport chain"/>
    <property type="evidence" value="ECO:0007669"/>
    <property type="project" value="TreeGrafter"/>
</dbReference>
<comment type="caution">
    <text evidence="13">The sequence shown here is derived from an EMBL/GenBank/DDBJ whole genome shotgun (WGS) entry which is preliminary data.</text>
</comment>
<feature type="transmembrane region" description="Helical" evidence="12">
    <location>
        <begin position="254"/>
        <end position="274"/>
    </location>
</feature>
<evidence type="ECO:0000313" key="13">
    <source>
        <dbReference type="EMBL" id="GGE73621.1"/>
    </source>
</evidence>
<feature type="transmembrane region" description="Helical" evidence="12">
    <location>
        <begin position="305"/>
        <end position="325"/>
    </location>
</feature>
<keyword evidence="9 12" id="KW-1133">Transmembrane helix</keyword>
<keyword evidence="5" id="KW-0349">Heme</keyword>
<gene>
    <name evidence="13" type="ORF">GCM10007140_24390</name>
</gene>
<evidence type="ECO:0000256" key="11">
    <source>
        <dbReference type="ARBA" id="ARBA00023136"/>
    </source>
</evidence>
<evidence type="ECO:0000256" key="4">
    <source>
        <dbReference type="ARBA" id="ARBA00022475"/>
    </source>
</evidence>
<feature type="transmembrane region" description="Helical" evidence="12">
    <location>
        <begin position="82"/>
        <end position="102"/>
    </location>
</feature>
<evidence type="ECO:0000256" key="1">
    <source>
        <dbReference type="ARBA" id="ARBA00004651"/>
    </source>
</evidence>
<dbReference type="Pfam" id="PF02322">
    <property type="entry name" value="Cyt_bd_oxida_II"/>
    <property type="match status" value="1"/>
</dbReference>
<dbReference type="GO" id="GO:0009055">
    <property type="term" value="F:electron transfer activity"/>
    <property type="evidence" value="ECO:0007669"/>
    <property type="project" value="TreeGrafter"/>
</dbReference>
<evidence type="ECO:0000256" key="9">
    <source>
        <dbReference type="ARBA" id="ARBA00022989"/>
    </source>
</evidence>
<feature type="transmembrane region" description="Helical" evidence="12">
    <location>
        <begin position="227"/>
        <end position="247"/>
    </location>
</feature>
<feature type="transmembrane region" description="Helical" evidence="12">
    <location>
        <begin position="114"/>
        <end position="137"/>
    </location>
</feature>
<feature type="transmembrane region" description="Helical" evidence="12">
    <location>
        <begin position="157"/>
        <end position="181"/>
    </location>
</feature>
<evidence type="ECO:0000256" key="5">
    <source>
        <dbReference type="ARBA" id="ARBA00022617"/>
    </source>
</evidence>
<reference evidence="13" key="2">
    <citation type="submission" date="2020-09" db="EMBL/GenBank/DDBJ databases">
        <authorList>
            <person name="Sun Q."/>
            <person name="Zhou Y."/>
        </authorList>
    </citation>
    <scope>NUCLEOTIDE SEQUENCE</scope>
    <source>
        <strain evidence="13">CGMCC 1.12698</strain>
    </source>
</reference>
<keyword evidence="3" id="KW-0813">Transport</keyword>
<dbReference type="GO" id="GO:0046872">
    <property type="term" value="F:metal ion binding"/>
    <property type="evidence" value="ECO:0007669"/>
    <property type="project" value="UniProtKB-KW"/>
</dbReference>
<comment type="similarity">
    <text evidence="2">Belongs to the cytochrome ubiquinol oxidase subunit 2 family.</text>
</comment>
<dbReference type="Proteomes" id="UP000605259">
    <property type="component" value="Unassembled WGS sequence"/>
</dbReference>
<keyword evidence="10" id="KW-0408">Iron</keyword>
<keyword evidence="8" id="KW-0249">Electron transport</keyword>
<dbReference type="PIRSF" id="PIRSF000267">
    <property type="entry name" value="Cyt_oxidse_sub2"/>
    <property type="match status" value="1"/>
</dbReference>
<protein>
    <submittedName>
        <fullName evidence="13">Cytochrome C nitrate reductase</fullName>
    </submittedName>
</protein>
<dbReference type="GO" id="GO:0070069">
    <property type="term" value="C:cytochrome complex"/>
    <property type="evidence" value="ECO:0007669"/>
    <property type="project" value="TreeGrafter"/>
</dbReference>
<evidence type="ECO:0000256" key="12">
    <source>
        <dbReference type="SAM" id="Phobius"/>
    </source>
</evidence>
<dbReference type="InterPro" id="IPR003317">
    <property type="entry name" value="Cyt-d_oxidase_su2"/>
</dbReference>
<keyword evidence="11 12" id="KW-0472">Membrane</keyword>
<feature type="transmembrane region" description="Helical" evidence="12">
    <location>
        <begin position="6"/>
        <end position="36"/>
    </location>
</feature>
<keyword evidence="6 12" id="KW-0812">Transmembrane</keyword>
<evidence type="ECO:0000256" key="8">
    <source>
        <dbReference type="ARBA" id="ARBA00022982"/>
    </source>
</evidence>
<accession>A0A917AT85</accession>
<reference evidence="13" key="1">
    <citation type="journal article" date="2014" name="Int. J. Syst. Evol. Microbiol.">
        <title>Complete genome sequence of Corynebacterium casei LMG S-19264T (=DSM 44701T), isolated from a smear-ripened cheese.</title>
        <authorList>
            <consortium name="US DOE Joint Genome Institute (JGI-PGF)"/>
            <person name="Walter F."/>
            <person name="Albersmeier A."/>
            <person name="Kalinowski J."/>
            <person name="Ruckert C."/>
        </authorList>
    </citation>
    <scope>NUCLEOTIDE SEQUENCE</scope>
    <source>
        <strain evidence="13">CGMCC 1.12698</strain>
    </source>
</reference>
<dbReference type="NCBIfam" id="TIGR00203">
    <property type="entry name" value="cydB"/>
    <property type="match status" value="1"/>
</dbReference>
<keyword evidence="4" id="KW-1003">Cell membrane</keyword>
<sequence>MSLNEFWFLLIAILFIGFFVLEGFDFGVGMASKFLARNNLESRIYLNTIGPFWDANEVWLITAGGAMFAAFPHWYATLFSGFYIPFVFMLLALILRGVAFEFRGKVEDMRWKNWWDTAIFIGSSVTPLLWGVALANFMTGVKIDADKNMVGSFLELLHPFALVSGVMFVLLCLVHGLQFITIRTLDEPQERARAFGKKVGPIALLFLLAFVVMGAIQTDIFTTHGDAWLALPILGCVALLASIILNVKKRDGWAFFMTSLTIIFISASVFIGMFPRVMISTLGAAYDLTIYNAASGEYTLRLMSYFSIGLLPFVLGYQIWSYYVFRRRVSPKDHLEY</sequence>
<dbReference type="GO" id="GO:0005886">
    <property type="term" value="C:plasma membrane"/>
    <property type="evidence" value="ECO:0007669"/>
    <property type="project" value="UniProtKB-SubCell"/>
</dbReference>
<dbReference type="GO" id="GO:0016682">
    <property type="term" value="F:oxidoreductase activity, acting on diphenols and related substances as donors, oxygen as acceptor"/>
    <property type="evidence" value="ECO:0007669"/>
    <property type="project" value="TreeGrafter"/>
</dbReference>
<keyword evidence="14" id="KW-1185">Reference proteome</keyword>
<evidence type="ECO:0000313" key="14">
    <source>
        <dbReference type="Proteomes" id="UP000605259"/>
    </source>
</evidence>
<organism evidence="13 14">
    <name type="scientific">Priestia taiwanensis</name>
    <dbReference type="NCBI Taxonomy" id="1347902"/>
    <lineage>
        <taxon>Bacteria</taxon>
        <taxon>Bacillati</taxon>
        <taxon>Bacillota</taxon>
        <taxon>Bacilli</taxon>
        <taxon>Bacillales</taxon>
        <taxon>Bacillaceae</taxon>
        <taxon>Priestia</taxon>
    </lineage>
</organism>
<comment type="subcellular location">
    <subcellularLocation>
        <location evidence="1">Cell membrane</location>
        <topology evidence="1">Multi-pass membrane protein</topology>
    </subcellularLocation>
</comment>
<name>A0A917AT85_9BACI</name>
<evidence type="ECO:0000256" key="10">
    <source>
        <dbReference type="ARBA" id="ARBA00023004"/>
    </source>
</evidence>